<name>A0A2P2L5D4_RHIMU</name>
<dbReference type="AlphaFoldDB" id="A0A2P2L5D4"/>
<protein>
    <submittedName>
        <fullName evidence="1">Uncharacterized protein</fullName>
    </submittedName>
</protein>
<reference evidence="1" key="1">
    <citation type="submission" date="2018-02" db="EMBL/GenBank/DDBJ databases">
        <title>Rhizophora mucronata_Transcriptome.</title>
        <authorList>
            <person name="Meera S.P."/>
            <person name="Sreeshan A."/>
            <person name="Augustine A."/>
        </authorList>
    </citation>
    <scope>NUCLEOTIDE SEQUENCE</scope>
    <source>
        <tissue evidence="1">Leaf</tissue>
    </source>
</reference>
<evidence type="ECO:0000313" key="1">
    <source>
        <dbReference type="EMBL" id="MBX13194.1"/>
    </source>
</evidence>
<organism evidence="1">
    <name type="scientific">Rhizophora mucronata</name>
    <name type="common">Asiatic mangrove</name>
    <dbReference type="NCBI Taxonomy" id="61149"/>
    <lineage>
        <taxon>Eukaryota</taxon>
        <taxon>Viridiplantae</taxon>
        <taxon>Streptophyta</taxon>
        <taxon>Embryophyta</taxon>
        <taxon>Tracheophyta</taxon>
        <taxon>Spermatophyta</taxon>
        <taxon>Magnoliopsida</taxon>
        <taxon>eudicotyledons</taxon>
        <taxon>Gunneridae</taxon>
        <taxon>Pentapetalae</taxon>
        <taxon>rosids</taxon>
        <taxon>fabids</taxon>
        <taxon>Malpighiales</taxon>
        <taxon>Rhizophoraceae</taxon>
        <taxon>Rhizophora</taxon>
    </lineage>
</organism>
<accession>A0A2P2L5D4</accession>
<proteinExistence type="predicted"/>
<sequence length="53" mass="6319">MIGYTIKRSLRSTNLISWACKKMNEIEWFLLSLRMFKLFGSMHNGVSHLDLHY</sequence>
<dbReference type="EMBL" id="GGEC01032710">
    <property type="protein sequence ID" value="MBX13194.1"/>
    <property type="molecule type" value="Transcribed_RNA"/>
</dbReference>